<protein>
    <submittedName>
        <fullName evidence="7">RAD52 family DNA repair protein</fullName>
    </submittedName>
</protein>
<dbReference type="GO" id="GO:0006312">
    <property type="term" value="P:mitotic recombination"/>
    <property type="evidence" value="ECO:0007669"/>
    <property type="project" value="TreeGrafter"/>
</dbReference>
<evidence type="ECO:0000256" key="3">
    <source>
        <dbReference type="ARBA" id="ARBA00023172"/>
    </source>
</evidence>
<dbReference type="Gene3D" id="3.30.390.80">
    <property type="entry name" value="DNA repair protein Rad52/59/22"/>
    <property type="match status" value="1"/>
</dbReference>
<dbReference type="InterPro" id="IPR042525">
    <property type="entry name" value="Rad52_Rad59_Rad22_sf"/>
</dbReference>
<dbReference type="Pfam" id="PF04098">
    <property type="entry name" value="Rad52_Rad22"/>
    <property type="match status" value="1"/>
</dbReference>
<evidence type="ECO:0000313" key="7">
    <source>
        <dbReference type="EMBL" id="WJW66254.1"/>
    </source>
</evidence>
<evidence type="ECO:0000256" key="5">
    <source>
        <dbReference type="SAM" id="MobiDB-lite"/>
    </source>
</evidence>
<reference evidence="6 8" key="1">
    <citation type="submission" date="2020-06" db="EMBL/GenBank/DDBJ databases">
        <title>Anoxygenic phototrophic Chloroflexota member uses a Type I reaction center.</title>
        <authorList>
            <person name="Tsuji J.M."/>
            <person name="Shaw N.A."/>
            <person name="Nagashima S."/>
            <person name="Venkiteswaran J."/>
            <person name="Schiff S.L."/>
            <person name="Hanada S."/>
            <person name="Tank M."/>
            <person name="Neufeld J.D."/>
        </authorList>
    </citation>
    <scope>NUCLEOTIDE SEQUENCE [LARGE SCALE GENOMIC DNA]</scope>
    <source>
        <strain evidence="6">L227-S17</strain>
    </source>
</reference>
<feature type="region of interest" description="Disordered" evidence="5">
    <location>
        <begin position="153"/>
        <end position="174"/>
    </location>
</feature>
<dbReference type="GO" id="GO:0000724">
    <property type="term" value="P:double-strand break repair via homologous recombination"/>
    <property type="evidence" value="ECO:0007669"/>
    <property type="project" value="TreeGrafter"/>
</dbReference>
<dbReference type="GO" id="GO:0045002">
    <property type="term" value="P:double-strand break repair via single-strand annealing"/>
    <property type="evidence" value="ECO:0007669"/>
    <property type="project" value="TreeGrafter"/>
</dbReference>
<evidence type="ECO:0000256" key="1">
    <source>
        <dbReference type="ARBA" id="ARBA00006638"/>
    </source>
</evidence>
<organism evidence="6 8">
    <name type="scientific">Candidatus Chlorohelix allophototropha</name>
    <dbReference type="NCBI Taxonomy" id="3003348"/>
    <lineage>
        <taxon>Bacteria</taxon>
        <taxon>Bacillati</taxon>
        <taxon>Chloroflexota</taxon>
        <taxon>Chloroflexia</taxon>
        <taxon>Candidatus Chloroheliales</taxon>
        <taxon>Candidatus Chloroheliaceae</taxon>
        <taxon>Candidatus Chlorohelix</taxon>
    </lineage>
</organism>
<evidence type="ECO:0000313" key="9">
    <source>
        <dbReference type="Proteomes" id="UP001431572"/>
    </source>
</evidence>
<dbReference type="PANTHER" id="PTHR12132">
    <property type="entry name" value="DNA REPAIR AND RECOMBINATION PROTEIN RAD52, RAD59"/>
    <property type="match status" value="1"/>
</dbReference>
<sequence>MLHKDQIEALRQPLDWARVKERPGPGGTRLSYLEGYDVIDKANEIFLPGEWGHETLEVQYHEVADPSSGEVVGAFYSARVRLEVRGCIPVTEEGVCPVELVKGKGLVLEHDKGRKGAITDALKRCFRIYGEQLGNSLYDRAYISEQRAAVRKAGNPKLATNKTSQPEQAGKNNPTYLAEIRELAARRKLSMQGIEKRCRELYGTGLAELSAEQATDIIAKLKETLPAARAG</sequence>
<accession>A0A8T7LZF9</accession>
<evidence type="ECO:0000256" key="2">
    <source>
        <dbReference type="ARBA" id="ARBA00022763"/>
    </source>
</evidence>
<keyword evidence="3" id="KW-0233">DNA recombination</keyword>
<evidence type="ECO:0000313" key="6">
    <source>
        <dbReference type="EMBL" id="NWJ44361.1"/>
    </source>
</evidence>
<evidence type="ECO:0000256" key="4">
    <source>
        <dbReference type="ARBA" id="ARBA00023204"/>
    </source>
</evidence>
<evidence type="ECO:0000313" key="8">
    <source>
        <dbReference type="Proteomes" id="UP000521676"/>
    </source>
</evidence>
<dbReference type="Proteomes" id="UP001431572">
    <property type="component" value="Chromosome 1"/>
</dbReference>
<name>A0A8T7LZF9_9CHLR</name>
<dbReference type="RefSeq" id="WP_341468137.1">
    <property type="nucleotide sequence ID" value="NZ_CP128399.1"/>
</dbReference>
<dbReference type="InterPro" id="IPR041247">
    <property type="entry name" value="Rad52_fam"/>
</dbReference>
<keyword evidence="2" id="KW-0227">DNA damage</keyword>
<comment type="similarity">
    <text evidence="1">Belongs to the RAD52 family.</text>
</comment>
<dbReference type="AlphaFoldDB" id="A0A8T7LZF9"/>
<dbReference type="PANTHER" id="PTHR12132:SF1">
    <property type="entry name" value="DNA REPAIR PROTEIN RAD52 HOMOLOG"/>
    <property type="match status" value="1"/>
</dbReference>
<keyword evidence="9" id="KW-1185">Reference proteome</keyword>
<feature type="compositionally biased region" description="Polar residues" evidence="5">
    <location>
        <begin position="158"/>
        <end position="174"/>
    </location>
</feature>
<proteinExistence type="inferred from homology"/>
<gene>
    <name evidence="6" type="ORF">HXX08_00635</name>
    <name evidence="7" type="ORF">OZ401_002046</name>
</gene>
<keyword evidence="4" id="KW-0234">DNA repair</keyword>
<reference evidence="7" key="2">
    <citation type="journal article" date="2024" name="Nature">
        <title>Anoxygenic phototroph of the Chloroflexota uses a type I reaction centre.</title>
        <authorList>
            <person name="Tsuji J.M."/>
            <person name="Shaw N.A."/>
            <person name="Nagashima S."/>
            <person name="Venkiteswaran J.J."/>
            <person name="Schiff S.L."/>
            <person name="Watanabe T."/>
            <person name="Fukui M."/>
            <person name="Hanada S."/>
            <person name="Tank M."/>
            <person name="Neufeld J.D."/>
        </authorList>
    </citation>
    <scope>NUCLEOTIDE SEQUENCE</scope>
    <source>
        <strain evidence="7">L227-S17</strain>
    </source>
</reference>
<dbReference type="Proteomes" id="UP000521676">
    <property type="component" value="Unassembled WGS sequence"/>
</dbReference>
<dbReference type="InterPro" id="IPR007232">
    <property type="entry name" value="Rad52_Rad59_Rad22"/>
</dbReference>
<dbReference type="EMBL" id="JACATZ010000001">
    <property type="protein sequence ID" value="NWJ44361.1"/>
    <property type="molecule type" value="Genomic_DNA"/>
</dbReference>
<dbReference type="EMBL" id="CP128399">
    <property type="protein sequence ID" value="WJW66254.1"/>
    <property type="molecule type" value="Genomic_DNA"/>
</dbReference>
<dbReference type="SUPFAM" id="SSF54768">
    <property type="entry name" value="dsRNA-binding domain-like"/>
    <property type="match status" value="1"/>
</dbReference>